<dbReference type="Pfam" id="PF02983">
    <property type="entry name" value="Pro_Al_protease"/>
    <property type="match status" value="1"/>
</dbReference>
<evidence type="ECO:0000256" key="1">
    <source>
        <dbReference type="ARBA" id="ARBA00007664"/>
    </source>
</evidence>
<keyword evidence="2" id="KW-0645">Protease</keyword>
<proteinExistence type="inferred from homology"/>
<dbReference type="InterPro" id="IPR018114">
    <property type="entry name" value="TRYPSIN_HIS"/>
</dbReference>
<protein>
    <submittedName>
        <fullName evidence="10">S1 family peptidase</fullName>
    </submittedName>
</protein>
<dbReference type="Pfam" id="PF00089">
    <property type="entry name" value="Trypsin"/>
    <property type="match status" value="1"/>
</dbReference>
<dbReference type="PROSITE" id="PS00135">
    <property type="entry name" value="TRYPSIN_SER"/>
    <property type="match status" value="1"/>
</dbReference>
<dbReference type="InterPro" id="IPR001316">
    <property type="entry name" value="Pept_S1A_streptogrisin"/>
</dbReference>
<dbReference type="Gene3D" id="2.40.10.10">
    <property type="entry name" value="Trypsin-like serine proteases"/>
    <property type="match status" value="2"/>
</dbReference>
<dbReference type="SUPFAM" id="SSF50494">
    <property type="entry name" value="Trypsin-like serine proteases"/>
    <property type="match status" value="1"/>
</dbReference>
<gene>
    <name evidence="10" type="ORF">P2L57_12275</name>
</gene>
<dbReference type="Proteomes" id="UP001220022">
    <property type="component" value="Unassembled WGS sequence"/>
</dbReference>
<evidence type="ECO:0000256" key="7">
    <source>
        <dbReference type="ARBA" id="ARBA00023157"/>
    </source>
</evidence>
<comment type="caution">
    <text evidence="10">The sequence shown here is derived from an EMBL/GenBank/DDBJ whole genome shotgun (WGS) entry which is preliminary data.</text>
</comment>
<dbReference type="RefSeq" id="WP_275812685.1">
    <property type="nucleotide sequence ID" value="NZ_BAAANM010000004.1"/>
</dbReference>
<dbReference type="InterPro" id="IPR033116">
    <property type="entry name" value="TRYPSIN_SER"/>
</dbReference>
<name>A0ABT5YY49_9ACTN</name>
<accession>A0ABT5YY49</accession>
<reference evidence="10 11" key="1">
    <citation type="submission" date="2023-03" db="EMBL/GenBank/DDBJ databases">
        <title>Draft genome sequence of type strain Streptomyces ferralitis JCM 14344.</title>
        <authorList>
            <person name="Klaysubun C."/>
            <person name="Duangmal K."/>
        </authorList>
    </citation>
    <scope>NUCLEOTIDE SEQUENCE [LARGE SCALE GENOMIC DNA]</scope>
    <source>
        <strain evidence="10 11">JCM 14344</strain>
    </source>
</reference>
<evidence type="ECO:0000256" key="2">
    <source>
        <dbReference type="ARBA" id="ARBA00022670"/>
    </source>
</evidence>
<feature type="domain" description="Peptidase S1A alpha-lytic prodomain" evidence="9">
    <location>
        <begin position="108"/>
        <end position="160"/>
    </location>
</feature>
<dbReference type="PRINTS" id="PR00861">
    <property type="entry name" value="ALYTICPTASE"/>
</dbReference>
<dbReference type="PIRSF" id="PIRSF001134">
    <property type="entry name" value="Streptogrisin"/>
    <property type="match status" value="1"/>
</dbReference>
<keyword evidence="4" id="KW-0378">Hydrolase</keyword>
<evidence type="ECO:0000259" key="8">
    <source>
        <dbReference type="Pfam" id="PF00089"/>
    </source>
</evidence>
<evidence type="ECO:0000256" key="4">
    <source>
        <dbReference type="ARBA" id="ARBA00022801"/>
    </source>
</evidence>
<evidence type="ECO:0000256" key="3">
    <source>
        <dbReference type="ARBA" id="ARBA00022729"/>
    </source>
</evidence>
<dbReference type="CDD" id="cd21112">
    <property type="entry name" value="alphaLP-like"/>
    <property type="match status" value="1"/>
</dbReference>
<dbReference type="InterPro" id="IPR004236">
    <property type="entry name" value="Pept_S1_alpha_lytic"/>
</dbReference>
<keyword evidence="5" id="KW-0720">Serine protease</keyword>
<feature type="domain" description="Peptidase S1" evidence="8">
    <location>
        <begin position="181"/>
        <end position="354"/>
    </location>
</feature>
<sequence length="363" mass="37684">MRIKRSVQDRRTVHHRPRLERRVLVTAVTCGLLAAGVIALPTANTADTTPEASAIPASVAALANTLGSAATAGSYYDTADKATVVNVTSDAAARSVRATGALPRLVRHSAAQLDAVGSHMRSLDIPGTAWAQDPVRDQLVVSADRTVNPAQLAALRATATRYGDAVRVERVDGRFDRLLSGGDAIYGGGYRCSVGFNVHKGGTRYFLTAGHCGQVAANWYADPGQAKSVGSTVDYTFPGRDYALVRYANSMLSHRSSAEGQTVTRSADAYVGEPVTRRGSTSGVHSGRVTGLNATVDYGNGDVVSGLIQTNVCAEPGDSGGALYSGDTAVGLTSGGSGNCLLGGTTFYQPVTEALYHYGVSIG</sequence>
<keyword evidence="7" id="KW-1015">Disulfide bond</keyword>
<evidence type="ECO:0000313" key="10">
    <source>
        <dbReference type="EMBL" id="MDF2256484.1"/>
    </source>
</evidence>
<keyword evidence="6" id="KW-0865">Zymogen</keyword>
<dbReference type="EMBL" id="JARHTQ010000006">
    <property type="protein sequence ID" value="MDF2256484.1"/>
    <property type="molecule type" value="Genomic_DNA"/>
</dbReference>
<evidence type="ECO:0000259" key="9">
    <source>
        <dbReference type="Pfam" id="PF02983"/>
    </source>
</evidence>
<keyword evidence="3" id="KW-0732">Signal</keyword>
<evidence type="ECO:0000256" key="5">
    <source>
        <dbReference type="ARBA" id="ARBA00022825"/>
    </source>
</evidence>
<dbReference type="InterPro" id="IPR009003">
    <property type="entry name" value="Peptidase_S1_PA"/>
</dbReference>
<comment type="similarity">
    <text evidence="1">Belongs to the peptidase S1 family.</text>
</comment>
<evidence type="ECO:0000313" key="11">
    <source>
        <dbReference type="Proteomes" id="UP001220022"/>
    </source>
</evidence>
<keyword evidence="11" id="KW-1185">Reference proteome</keyword>
<organism evidence="10 11">
    <name type="scientific">Streptantibioticus ferralitis</name>
    <dbReference type="NCBI Taxonomy" id="236510"/>
    <lineage>
        <taxon>Bacteria</taxon>
        <taxon>Bacillati</taxon>
        <taxon>Actinomycetota</taxon>
        <taxon>Actinomycetes</taxon>
        <taxon>Kitasatosporales</taxon>
        <taxon>Streptomycetaceae</taxon>
        <taxon>Streptantibioticus</taxon>
    </lineage>
</organism>
<dbReference type="InterPro" id="IPR001254">
    <property type="entry name" value="Trypsin_dom"/>
</dbReference>
<evidence type="ECO:0000256" key="6">
    <source>
        <dbReference type="ARBA" id="ARBA00023145"/>
    </source>
</evidence>
<dbReference type="PROSITE" id="PS00134">
    <property type="entry name" value="TRYPSIN_HIS"/>
    <property type="match status" value="1"/>
</dbReference>
<dbReference type="InterPro" id="IPR043504">
    <property type="entry name" value="Peptidase_S1_PA_chymotrypsin"/>
</dbReference>